<dbReference type="Gene3D" id="3.40.50.300">
    <property type="entry name" value="P-loop containing nucleotide triphosphate hydrolases"/>
    <property type="match status" value="1"/>
</dbReference>
<dbReference type="GO" id="GO:0016887">
    <property type="term" value="F:ATP hydrolysis activity"/>
    <property type="evidence" value="ECO:0007669"/>
    <property type="project" value="InterPro"/>
</dbReference>
<dbReference type="Pfam" id="PF00005">
    <property type="entry name" value="ABC_tran"/>
    <property type="match status" value="1"/>
</dbReference>
<sequence length="247" mass="27698">MNNIIEVKNLSKNIKGKTIIENMNFNIEKGDIYGFVGPNGAGKTTMIRLLTGLIKPTKGEISINGIDVNKDRKGALLNLGAIVECPIFFEYMTGREILKNLVRLHPNIPKEEREKRVDEVLTLVDLKHRENDKVSSYSLGMKQRLGIAQALLGKPEIIILDEPANGLDPIGIKDLRDIILKLNSEFKITFLVSSHLLDELQKFSSRIIIINHGRLKFKGSLEELLSMGDGNIEEVFLQVLKTKEVAL</sequence>
<evidence type="ECO:0000313" key="6">
    <source>
        <dbReference type="EMBL" id="KIS23864.1"/>
    </source>
</evidence>
<comment type="similarity">
    <text evidence="1">Belongs to the ABC transporter superfamily.</text>
</comment>
<proteinExistence type="inferred from homology"/>
<keyword evidence="3" id="KW-0547">Nucleotide-binding</keyword>
<dbReference type="OrthoDB" id="9809205at2"/>
<evidence type="ECO:0000256" key="3">
    <source>
        <dbReference type="ARBA" id="ARBA00022741"/>
    </source>
</evidence>
<dbReference type="SUPFAM" id="SSF52540">
    <property type="entry name" value="P-loop containing nucleoside triphosphate hydrolases"/>
    <property type="match status" value="1"/>
</dbReference>
<dbReference type="PANTHER" id="PTHR43335:SF4">
    <property type="entry name" value="ABC TRANSPORTER, ATP-BINDING PROTEIN"/>
    <property type="match status" value="1"/>
</dbReference>
<reference evidence="6 7" key="1">
    <citation type="submission" date="2014-06" db="EMBL/GenBank/DDBJ databases">
        <title>Genome characterization of distinct group I Clostridium botulinum lineages.</title>
        <authorList>
            <person name="Giordani F."/>
            <person name="Anselmo A."/>
            <person name="Fillo S."/>
            <person name="Palozzi A.M."/>
            <person name="Fortunato A."/>
            <person name="Gentile B."/>
            <person name="Ciammaruconi A."/>
            <person name="Anniballi F."/>
            <person name="De Medici D."/>
            <person name="Lista F."/>
        </authorList>
    </citation>
    <scope>NUCLEOTIDE SEQUENCE [LARGE SCALE GENOMIC DNA]</scope>
    <source>
        <strain evidence="6 7">B2 450</strain>
    </source>
</reference>
<dbReference type="InterPro" id="IPR017871">
    <property type="entry name" value="ABC_transporter-like_CS"/>
</dbReference>
<name>A0A0D1AL41_CLOBO</name>
<keyword evidence="2" id="KW-0813">Transport</keyword>
<evidence type="ECO:0000256" key="2">
    <source>
        <dbReference type="ARBA" id="ARBA00022448"/>
    </source>
</evidence>
<comment type="caution">
    <text evidence="6">The sequence shown here is derived from an EMBL/GenBank/DDBJ whole genome shotgun (WGS) entry which is preliminary data.</text>
</comment>
<evidence type="ECO:0000256" key="4">
    <source>
        <dbReference type="ARBA" id="ARBA00022840"/>
    </source>
</evidence>
<evidence type="ECO:0000259" key="5">
    <source>
        <dbReference type="PROSITE" id="PS50893"/>
    </source>
</evidence>
<dbReference type="PATRIC" id="fig|1379739.3.peg.2308"/>
<dbReference type="PROSITE" id="PS00211">
    <property type="entry name" value="ABC_TRANSPORTER_1"/>
    <property type="match status" value="1"/>
</dbReference>
<keyword evidence="4 6" id="KW-0067">ATP-binding</keyword>
<dbReference type="HOGENOM" id="CLU_000604_1_2_9"/>
<dbReference type="InterPro" id="IPR027417">
    <property type="entry name" value="P-loop_NTPase"/>
</dbReference>
<dbReference type="SMART" id="SM00382">
    <property type="entry name" value="AAA"/>
    <property type="match status" value="1"/>
</dbReference>
<gene>
    <name evidence="6" type="ORF">N495_09740</name>
</gene>
<dbReference type="AlphaFoldDB" id="A0A0D1AL41"/>
<dbReference type="PROSITE" id="PS50893">
    <property type="entry name" value="ABC_TRANSPORTER_2"/>
    <property type="match status" value="1"/>
</dbReference>
<dbReference type="RefSeq" id="WP_042384947.1">
    <property type="nucleotide sequence ID" value="NZ_JXSU01000007.1"/>
</dbReference>
<dbReference type="GO" id="GO:0005524">
    <property type="term" value="F:ATP binding"/>
    <property type="evidence" value="ECO:0007669"/>
    <property type="project" value="UniProtKB-KW"/>
</dbReference>
<feature type="domain" description="ABC transporter" evidence="5">
    <location>
        <begin position="5"/>
        <end position="237"/>
    </location>
</feature>
<organism evidence="6 7">
    <name type="scientific">Clostridium botulinum B2 450</name>
    <dbReference type="NCBI Taxonomy" id="1379739"/>
    <lineage>
        <taxon>Bacteria</taxon>
        <taxon>Bacillati</taxon>
        <taxon>Bacillota</taxon>
        <taxon>Clostridia</taxon>
        <taxon>Eubacteriales</taxon>
        <taxon>Clostridiaceae</taxon>
        <taxon>Clostridium</taxon>
    </lineage>
</organism>
<dbReference type="PANTHER" id="PTHR43335">
    <property type="entry name" value="ABC TRANSPORTER, ATP-BINDING PROTEIN"/>
    <property type="match status" value="1"/>
</dbReference>
<protein>
    <submittedName>
        <fullName evidence="6">ABC transporter ATP-binding protein</fullName>
    </submittedName>
</protein>
<dbReference type="EMBL" id="JXSU01000007">
    <property type="protein sequence ID" value="KIS23864.1"/>
    <property type="molecule type" value="Genomic_DNA"/>
</dbReference>
<evidence type="ECO:0000313" key="7">
    <source>
        <dbReference type="Proteomes" id="UP000032250"/>
    </source>
</evidence>
<accession>A0A0D1AL41</accession>
<dbReference type="InterPro" id="IPR003593">
    <property type="entry name" value="AAA+_ATPase"/>
</dbReference>
<evidence type="ECO:0000256" key="1">
    <source>
        <dbReference type="ARBA" id="ARBA00005417"/>
    </source>
</evidence>
<dbReference type="Proteomes" id="UP000032250">
    <property type="component" value="Unassembled WGS sequence"/>
</dbReference>
<dbReference type="InterPro" id="IPR003439">
    <property type="entry name" value="ABC_transporter-like_ATP-bd"/>
</dbReference>